<reference evidence="1 2" key="1">
    <citation type="submission" date="2018-02" db="EMBL/GenBank/DDBJ databases">
        <authorList>
            <person name="Dubost A."/>
        </authorList>
    </citation>
    <scope>NUCLEOTIDE SEQUENCE [LARGE SCALE GENOMIC DNA]</scope>
    <source>
        <strain evidence="2">JV551A3</strain>
    </source>
</reference>
<organism evidence="1 2">
    <name type="scientific">Pseudomonas inefficax</name>
    <dbReference type="NCBI Taxonomy" id="2078786"/>
    <lineage>
        <taxon>Bacteria</taxon>
        <taxon>Pseudomonadati</taxon>
        <taxon>Pseudomonadota</taxon>
        <taxon>Gammaproteobacteria</taxon>
        <taxon>Pseudomonadales</taxon>
        <taxon>Pseudomonadaceae</taxon>
        <taxon>Pseudomonas</taxon>
    </lineage>
</organism>
<evidence type="ECO:0000313" key="1">
    <source>
        <dbReference type="EMBL" id="SPO58345.1"/>
    </source>
</evidence>
<protein>
    <submittedName>
        <fullName evidence="1">Uncharacterized protein</fullName>
    </submittedName>
</protein>
<dbReference type="EMBL" id="OPYN01000001">
    <property type="protein sequence ID" value="SPO58345.1"/>
    <property type="molecule type" value="Genomic_DNA"/>
</dbReference>
<dbReference type="AlphaFoldDB" id="A0AAQ1P5Z6"/>
<comment type="caution">
    <text evidence="1">The sequence shown here is derived from an EMBL/GenBank/DDBJ whole genome shotgun (WGS) entry which is preliminary data.</text>
</comment>
<name>A0AAQ1P5Z6_9PSED</name>
<sequence length="59" mass="6910">MVRPECKFPFWGVTKFSAGGGFRELKLSLEGPVFRGLQPFGEETQNCRNHPKRRFRLIR</sequence>
<dbReference type="Proteomes" id="UP000294335">
    <property type="component" value="Unassembled WGS sequence"/>
</dbReference>
<accession>A0AAQ1P5Z6</accession>
<evidence type="ECO:0000313" key="2">
    <source>
        <dbReference type="Proteomes" id="UP000294335"/>
    </source>
</evidence>
<keyword evidence="2" id="KW-1185">Reference proteome</keyword>
<proteinExistence type="predicted"/>
<gene>
    <name evidence="1" type="ORF">JV551A3_V1_10160</name>
</gene>